<dbReference type="SUPFAM" id="SSF49401">
    <property type="entry name" value="Bacterial adhesins"/>
    <property type="match status" value="1"/>
</dbReference>
<proteinExistence type="predicted"/>
<evidence type="ECO:0000313" key="2">
    <source>
        <dbReference type="EMBL" id="BAK10496.1"/>
    </source>
</evidence>
<name>A0A0H3KTM7_PANAA</name>
<protein>
    <recommendedName>
        <fullName evidence="4">Fimbrial protein</fullName>
    </recommendedName>
</protein>
<organism evidence="2 3">
    <name type="scientific">Pantoea ananatis (strain AJ13355)</name>
    <dbReference type="NCBI Taxonomy" id="932677"/>
    <lineage>
        <taxon>Bacteria</taxon>
        <taxon>Pseudomonadati</taxon>
        <taxon>Pseudomonadota</taxon>
        <taxon>Gammaproteobacteria</taxon>
        <taxon>Enterobacterales</taxon>
        <taxon>Erwiniaceae</taxon>
        <taxon>Pantoea</taxon>
    </lineage>
</organism>
<dbReference type="InterPro" id="IPR036937">
    <property type="entry name" value="Adhesion_dom_fimbrial_sf"/>
</dbReference>
<dbReference type="InterPro" id="IPR008966">
    <property type="entry name" value="Adhesion_dom_sf"/>
</dbReference>
<reference evidence="3" key="1">
    <citation type="journal article" date="2012" name="Appl. Microbiol. Biotechnol.">
        <title>The complete genome sequence of Pantoea ananatis AJ13355, an organism with great biotechnological potential.</title>
        <authorList>
            <person name="Hara Y."/>
            <person name="Kadotani N."/>
            <person name="Izui H."/>
            <person name="Katashkina J.I."/>
            <person name="Kuvaeva T.M."/>
            <person name="Andreeva I.G."/>
            <person name="Golubeva L.I."/>
            <person name="Malko D.B."/>
            <person name="Makeev V.J."/>
            <person name="Mashko S.V."/>
            <person name="Kozlov Y.I."/>
        </authorList>
    </citation>
    <scope>NUCLEOTIDE SEQUENCE [LARGE SCALE GENOMIC DNA]</scope>
    <source>
        <strain evidence="3">AJ13355</strain>
    </source>
</reference>
<gene>
    <name evidence="2" type="ordered locus">PAJ_0416</name>
</gene>
<dbReference type="HOGENOM" id="CLU_844253_0_0_6"/>
<dbReference type="Gene3D" id="2.60.40.1090">
    <property type="entry name" value="Fimbrial-type adhesion domain"/>
    <property type="match status" value="1"/>
</dbReference>
<dbReference type="PATRIC" id="fig|932677.3.peg.477"/>
<sequence length="329" mass="35832">MIKYFNAKIVLTILLYLSGALFTTSQASVKGIPLPKSCPKGSINMTDGIMGFGDCHPTSEGLESGFLIGEGWTMPTGSNHVTELDGYKVYPQYSGNYSAVLFFCQSTTAVKCKISTANFQMPTRKVNELNTTKTISKSKPNFGGASSALEKQPAASFCVALQNTSGTDSGYYVDPNEPYSCMDGSPLPVEPATCYINRGNDIHVHFGDIKRTDLTESPKSPQAIYKEINIPITCTRDAGISMKMAILHTAIVGSQYTIATTSNGVHIVPYYDDHFVQANDDKQGKSVVYEYGIHEKNVKFYIFRDPDVKVKNVPLGAFTASSVLVLTED</sequence>
<evidence type="ECO:0000256" key="1">
    <source>
        <dbReference type="SAM" id="SignalP"/>
    </source>
</evidence>
<dbReference type="EMBL" id="AP012032">
    <property type="protein sequence ID" value="BAK10496.1"/>
    <property type="molecule type" value="Genomic_DNA"/>
</dbReference>
<dbReference type="eggNOG" id="COG3539">
    <property type="taxonomic scope" value="Bacteria"/>
</dbReference>
<accession>A0A0H3KTM7</accession>
<evidence type="ECO:0000313" key="3">
    <source>
        <dbReference type="Proteomes" id="UP000006690"/>
    </source>
</evidence>
<dbReference type="Proteomes" id="UP000006690">
    <property type="component" value="Chromosome"/>
</dbReference>
<dbReference type="GO" id="GO:0007155">
    <property type="term" value="P:cell adhesion"/>
    <property type="evidence" value="ECO:0007669"/>
    <property type="project" value="InterPro"/>
</dbReference>
<feature type="chain" id="PRO_5002614118" description="Fimbrial protein" evidence="1">
    <location>
        <begin position="28"/>
        <end position="329"/>
    </location>
</feature>
<dbReference type="GO" id="GO:0009289">
    <property type="term" value="C:pilus"/>
    <property type="evidence" value="ECO:0007669"/>
    <property type="project" value="InterPro"/>
</dbReference>
<dbReference type="KEGG" id="paj:PAJ_0416"/>
<evidence type="ECO:0008006" key="4">
    <source>
        <dbReference type="Google" id="ProtNLM"/>
    </source>
</evidence>
<dbReference type="OrthoDB" id="7007417at2"/>
<keyword evidence="1" id="KW-0732">Signal</keyword>
<dbReference type="RefSeq" id="WP_014593145.1">
    <property type="nucleotide sequence ID" value="NC_017531.2"/>
</dbReference>
<dbReference type="AlphaFoldDB" id="A0A0H3KTM7"/>
<feature type="signal peptide" evidence="1">
    <location>
        <begin position="1"/>
        <end position="27"/>
    </location>
</feature>